<evidence type="ECO:0000256" key="2">
    <source>
        <dbReference type="ARBA" id="ARBA00023002"/>
    </source>
</evidence>
<feature type="domain" description="Gfo/Idh/MocA-like oxidoreductase N-terminal" evidence="3">
    <location>
        <begin position="5"/>
        <end position="122"/>
    </location>
</feature>
<dbReference type="InterPro" id="IPR050984">
    <property type="entry name" value="Gfo/Idh/MocA_domain"/>
</dbReference>
<dbReference type="Gene3D" id="3.30.360.10">
    <property type="entry name" value="Dihydrodipicolinate Reductase, domain 2"/>
    <property type="match status" value="1"/>
</dbReference>
<dbReference type="EMBL" id="JAGDEL010000008">
    <property type="protein sequence ID" value="MBO1512554.1"/>
    <property type="molecule type" value="Genomic_DNA"/>
</dbReference>
<dbReference type="Pfam" id="PF01408">
    <property type="entry name" value="GFO_IDH_MocA"/>
    <property type="match status" value="1"/>
</dbReference>
<sequence>MSVVRWGILSTANIGQEQLIPAIHRSKNAEIVAIASSRDTISEIAERLNIPHTHSSYEALLQDPTIDAVYIPLPNHLHKKWVIEAAKYGKHVLCEKPATLNSSDTEEMIAVCHDQNVKFMEAFMYQFDPMNQRVRDIIASGEIGDVKLMRSSFSYYLGDRETNIRMKKNVGGGALYDVGCYCIHAIRNIIGSEPIDIKATAKIDTATGVDITTTVQMELENGIQATFDCSFDMYESQYYEVIGTKGKISVPFAFRPDQHGGGIIKVEKQNDERIEKYQADNYVLEVEHFSQVILDNKQPIYTAENAIQNMRVIEACLEAIETGRVISLSK</sequence>
<evidence type="ECO:0000313" key="5">
    <source>
        <dbReference type="EMBL" id="MBO1512554.1"/>
    </source>
</evidence>
<dbReference type="InterPro" id="IPR055170">
    <property type="entry name" value="GFO_IDH_MocA-like_dom"/>
</dbReference>
<comment type="similarity">
    <text evidence="1">Belongs to the Gfo/Idh/MocA family.</text>
</comment>
<dbReference type="InterPro" id="IPR036291">
    <property type="entry name" value="NAD(P)-bd_dom_sf"/>
</dbReference>
<keyword evidence="2" id="KW-0560">Oxidoreductase</keyword>
<dbReference type="Pfam" id="PF22725">
    <property type="entry name" value="GFO_IDH_MocA_C3"/>
    <property type="match status" value="1"/>
</dbReference>
<evidence type="ECO:0000259" key="3">
    <source>
        <dbReference type="Pfam" id="PF01408"/>
    </source>
</evidence>
<keyword evidence="6" id="KW-1185">Reference proteome</keyword>
<evidence type="ECO:0000259" key="4">
    <source>
        <dbReference type="Pfam" id="PF22725"/>
    </source>
</evidence>
<dbReference type="RefSeq" id="WP_207978675.1">
    <property type="nucleotide sequence ID" value="NZ_JAGDEL010000008.1"/>
</dbReference>
<dbReference type="Proteomes" id="UP000663981">
    <property type="component" value="Unassembled WGS sequence"/>
</dbReference>
<dbReference type="SUPFAM" id="SSF51735">
    <property type="entry name" value="NAD(P)-binding Rossmann-fold domains"/>
    <property type="match status" value="1"/>
</dbReference>
<evidence type="ECO:0000313" key="6">
    <source>
        <dbReference type="Proteomes" id="UP000663981"/>
    </source>
</evidence>
<dbReference type="SUPFAM" id="SSF55347">
    <property type="entry name" value="Glyceraldehyde-3-phosphate dehydrogenase-like, C-terminal domain"/>
    <property type="match status" value="1"/>
</dbReference>
<name>A0ABS3N2Y6_9BACI</name>
<feature type="domain" description="GFO/IDH/MocA-like oxidoreductase" evidence="4">
    <location>
        <begin position="132"/>
        <end position="248"/>
    </location>
</feature>
<protein>
    <submittedName>
        <fullName evidence="5">Gfo/Idh/MocA family oxidoreductase</fullName>
    </submittedName>
</protein>
<dbReference type="Gene3D" id="3.40.50.720">
    <property type="entry name" value="NAD(P)-binding Rossmann-like Domain"/>
    <property type="match status" value="1"/>
</dbReference>
<dbReference type="PANTHER" id="PTHR22604:SF105">
    <property type="entry name" value="TRANS-1,2-DIHYDROBENZENE-1,2-DIOL DEHYDROGENASE"/>
    <property type="match status" value="1"/>
</dbReference>
<comment type="caution">
    <text evidence="5">The sequence shown here is derived from an EMBL/GenBank/DDBJ whole genome shotgun (WGS) entry which is preliminary data.</text>
</comment>
<dbReference type="PANTHER" id="PTHR22604">
    <property type="entry name" value="OXIDOREDUCTASES"/>
    <property type="match status" value="1"/>
</dbReference>
<accession>A0ABS3N2Y6</accession>
<proteinExistence type="inferred from homology"/>
<dbReference type="InterPro" id="IPR000683">
    <property type="entry name" value="Gfo/Idh/MocA-like_OxRdtase_N"/>
</dbReference>
<reference evidence="5 6" key="1">
    <citation type="submission" date="2021-03" db="EMBL/GenBank/DDBJ databases">
        <title>Whole genome sequence of Metabacillus bambusae BG109.</title>
        <authorList>
            <person name="Jeong J.W."/>
        </authorList>
    </citation>
    <scope>NUCLEOTIDE SEQUENCE [LARGE SCALE GENOMIC DNA]</scope>
    <source>
        <strain evidence="5 6">BG109</strain>
    </source>
</reference>
<evidence type="ECO:0000256" key="1">
    <source>
        <dbReference type="ARBA" id="ARBA00010928"/>
    </source>
</evidence>
<organism evidence="5 6">
    <name type="scientific">Metabacillus bambusae</name>
    <dbReference type="NCBI Taxonomy" id="2795218"/>
    <lineage>
        <taxon>Bacteria</taxon>
        <taxon>Bacillati</taxon>
        <taxon>Bacillota</taxon>
        <taxon>Bacilli</taxon>
        <taxon>Bacillales</taxon>
        <taxon>Bacillaceae</taxon>
        <taxon>Metabacillus</taxon>
    </lineage>
</organism>
<gene>
    <name evidence="5" type="ORF">I7822_12830</name>
</gene>